<keyword evidence="2" id="KW-0645">Protease</keyword>
<organism evidence="6 7">
    <name type="scientific">Brassica campestris</name>
    <name type="common">Field mustard</name>
    <dbReference type="NCBI Taxonomy" id="3711"/>
    <lineage>
        <taxon>Eukaryota</taxon>
        <taxon>Viridiplantae</taxon>
        <taxon>Streptophyta</taxon>
        <taxon>Embryophyta</taxon>
        <taxon>Tracheophyta</taxon>
        <taxon>Spermatophyta</taxon>
        <taxon>Magnoliopsida</taxon>
        <taxon>eudicotyledons</taxon>
        <taxon>Gunneridae</taxon>
        <taxon>Pentapetalae</taxon>
        <taxon>rosids</taxon>
        <taxon>malvids</taxon>
        <taxon>Brassicales</taxon>
        <taxon>Brassicaceae</taxon>
        <taxon>Brassiceae</taxon>
        <taxon>Brassica</taxon>
    </lineage>
</organism>
<evidence type="ECO:0000256" key="3">
    <source>
        <dbReference type="ARBA" id="ARBA00022801"/>
    </source>
</evidence>
<dbReference type="GO" id="GO:0006508">
    <property type="term" value="P:proteolysis"/>
    <property type="evidence" value="ECO:0007669"/>
    <property type="project" value="UniProtKB-KW"/>
</dbReference>
<keyword evidence="3" id="KW-0378">Hydrolase</keyword>
<gene>
    <name evidence="6" type="ORF">BRARA_E01483</name>
</gene>
<accession>A0A397Z9U2</accession>
<dbReference type="PANTHER" id="PTHR12606">
    <property type="entry name" value="SENTRIN/SUMO-SPECIFIC PROTEASE"/>
    <property type="match status" value="1"/>
</dbReference>
<dbReference type="AlphaFoldDB" id="A0A397Z9U2"/>
<protein>
    <recommendedName>
        <fullName evidence="5">Ubiquitin-like protease family profile domain-containing protein</fullName>
    </recommendedName>
</protein>
<evidence type="ECO:0000259" key="5">
    <source>
        <dbReference type="PROSITE" id="PS50600"/>
    </source>
</evidence>
<dbReference type="InterPro" id="IPR003653">
    <property type="entry name" value="Peptidase_C48_C"/>
</dbReference>
<dbReference type="GO" id="GO:0008234">
    <property type="term" value="F:cysteine-type peptidase activity"/>
    <property type="evidence" value="ECO:0007669"/>
    <property type="project" value="UniProtKB-KW"/>
</dbReference>
<dbReference type="Pfam" id="PF02902">
    <property type="entry name" value="Peptidase_C48"/>
    <property type="match status" value="1"/>
</dbReference>
<evidence type="ECO:0000313" key="7">
    <source>
        <dbReference type="Proteomes" id="UP000264353"/>
    </source>
</evidence>
<dbReference type="SUPFAM" id="SSF54001">
    <property type="entry name" value="Cysteine proteinases"/>
    <property type="match status" value="1"/>
</dbReference>
<dbReference type="EMBL" id="CM010632">
    <property type="protein sequence ID" value="RID62407.1"/>
    <property type="molecule type" value="Genomic_DNA"/>
</dbReference>
<dbReference type="PROSITE" id="PS50600">
    <property type="entry name" value="ULP_PROTEASE"/>
    <property type="match status" value="1"/>
</dbReference>
<dbReference type="PANTHER" id="PTHR12606:SF136">
    <property type="entry name" value="ULP1 PROTEASE FAMILY PROTEIN"/>
    <property type="match status" value="1"/>
</dbReference>
<feature type="domain" description="Ubiquitin-like protease family profile" evidence="5">
    <location>
        <begin position="124"/>
        <end position="342"/>
    </location>
</feature>
<proteinExistence type="inferred from homology"/>
<dbReference type="Proteomes" id="UP000264353">
    <property type="component" value="Chromosome A5"/>
</dbReference>
<comment type="similarity">
    <text evidence="1">Belongs to the peptidase C48 family.</text>
</comment>
<sequence length="376" mass="43028">MDSTQNLTTEVVIKTGKKAGIPPTRVKQEKAFEIPQLNDESISSKDLENHLLWEKSVKCRAVLEALASNLKEPTRRRKPQLTKTQVWPFVGNSTVKRIISGEKVSKEPYDPLAKVEAEKLQKVLDFINSDLEAKEPGVGDESAGFFLKLLIPRDDWPTKDYGWLNDSHIAAAMLMFHRRSRQEQSPYSSSRIAFLSHWFVNSWVNDYKSWDQNTELSEMYTKAFNGEHPADFVTGNKWIADVDDLFLCHHVNGDHWVALRIELLKGKIHVYDSICTHVSDKEMKEACRPFMRMIPALLNKMVPAKTRTKSGKQFGYIRHKKIPQNENPGDCGVYSLMYIECLALGRNFDGLNDQIITQLRLKLAGDIYEEVTKTAE</sequence>
<evidence type="ECO:0000313" key="6">
    <source>
        <dbReference type="EMBL" id="RID62407.1"/>
    </source>
</evidence>
<evidence type="ECO:0000256" key="2">
    <source>
        <dbReference type="ARBA" id="ARBA00022670"/>
    </source>
</evidence>
<dbReference type="Gene3D" id="3.40.395.10">
    <property type="entry name" value="Adenoviral Proteinase, Chain A"/>
    <property type="match status" value="1"/>
</dbReference>
<evidence type="ECO:0000256" key="4">
    <source>
        <dbReference type="ARBA" id="ARBA00022807"/>
    </source>
</evidence>
<name>A0A397Z9U2_BRACM</name>
<dbReference type="InterPro" id="IPR038765">
    <property type="entry name" value="Papain-like_cys_pep_sf"/>
</dbReference>
<keyword evidence="4" id="KW-0788">Thiol protease</keyword>
<evidence type="ECO:0000256" key="1">
    <source>
        <dbReference type="ARBA" id="ARBA00005234"/>
    </source>
</evidence>
<reference evidence="6 7" key="1">
    <citation type="submission" date="2018-06" db="EMBL/GenBank/DDBJ databases">
        <title>WGS assembly of Brassica rapa FPsc.</title>
        <authorList>
            <person name="Bowman J."/>
            <person name="Kohchi T."/>
            <person name="Yamato K."/>
            <person name="Jenkins J."/>
            <person name="Shu S."/>
            <person name="Ishizaki K."/>
            <person name="Yamaoka S."/>
            <person name="Nishihama R."/>
            <person name="Nakamura Y."/>
            <person name="Berger F."/>
            <person name="Adam C."/>
            <person name="Aki S."/>
            <person name="Althoff F."/>
            <person name="Araki T."/>
            <person name="Arteaga-Vazquez M."/>
            <person name="Balasubrmanian S."/>
            <person name="Bauer D."/>
            <person name="Boehm C."/>
            <person name="Briginshaw L."/>
            <person name="Caballero-Perez J."/>
            <person name="Catarino B."/>
            <person name="Chen F."/>
            <person name="Chiyoda S."/>
            <person name="Chovatia M."/>
            <person name="Davies K."/>
            <person name="Delmans M."/>
            <person name="Demura T."/>
            <person name="Dierschke T."/>
            <person name="Dolan L."/>
            <person name="Dorantes-Acosta A."/>
            <person name="Eklund D."/>
            <person name="Florent S."/>
            <person name="Flores-Sandoval E."/>
            <person name="Fujiyama A."/>
            <person name="Fukuzawa H."/>
            <person name="Galik B."/>
            <person name="Grimanelli D."/>
            <person name="Grimwood J."/>
            <person name="Grossniklaus U."/>
            <person name="Hamada T."/>
            <person name="Haseloff J."/>
            <person name="Hetherington A."/>
            <person name="Higo A."/>
            <person name="Hirakawa Y."/>
            <person name="Hundley H."/>
            <person name="Ikeda Y."/>
            <person name="Inoue K."/>
            <person name="Inoue S."/>
            <person name="Ishida S."/>
            <person name="Jia Q."/>
            <person name="Kakita M."/>
            <person name="Kanazawa T."/>
            <person name="Kawai Y."/>
            <person name="Kawashima T."/>
            <person name="Kennedy M."/>
            <person name="Kinose K."/>
            <person name="Kinoshita T."/>
            <person name="Kohara Y."/>
            <person name="Koide E."/>
            <person name="Komatsu K."/>
            <person name="Kopischke S."/>
            <person name="Kubo M."/>
            <person name="Kyozuka J."/>
            <person name="Lagercrantz U."/>
            <person name="Lin S."/>
            <person name="Lindquist E."/>
            <person name="Lipzen A."/>
            <person name="Lu C."/>
            <person name="Luna E."/>
            <person name="Martienssen R."/>
            <person name="Minamino N."/>
            <person name="Mizutani M."/>
            <person name="Mizutani M."/>
            <person name="Mochizuki N."/>
            <person name="Monte I."/>
            <person name="Mosher R."/>
            <person name="Nagasaki H."/>
            <person name="Nakagami H."/>
            <person name="Naramoto S."/>
            <person name="Nishitani K."/>
            <person name="Ohtani M."/>
            <person name="Okamoto T."/>
            <person name="Okumura M."/>
            <person name="Phillips J."/>
            <person name="Pollak B."/>
            <person name="Reinders A."/>
            <person name="Roevekamp M."/>
            <person name="Sano R."/>
            <person name="Sawa S."/>
            <person name="Schmid M."/>
            <person name="Shirakawa M."/>
            <person name="Solano R."/>
            <person name="Spunde A."/>
            <person name="Suetsugu N."/>
            <person name="Sugano S."/>
            <person name="Sugiyama A."/>
            <person name="Sun R."/>
            <person name="Suzuki Y."/>
            <person name="Takenaka M."/>
            <person name="Takezawa D."/>
            <person name="Tomogane H."/>
            <person name="Tsuzuki M."/>
            <person name="Ueda T."/>
            <person name="Umeda M."/>
            <person name="Ward J."/>
            <person name="Watanabe Y."/>
            <person name="Yazaki K."/>
            <person name="Yokoyama R."/>
            <person name="Yoshitake Y."/>
            <person name="Yotsui I."/>
            <person name="Zachgo S."/>
            <person name="Schmutz J."/>
        </authorList>
    </citation>
    <scope>NUCLEOTIDE SEQUENCE [LARGE SCALE GENOMIC DNA]</scope>
    <source>
        <strain evidence="7">cv. B-3</strain>
    </source>
</reference>